<evidence type="ECO:0000256" key="9">
    <source>
        <dbReference type="ARBA" id="ARBA00023203"/>
    </source>
</evidence>
<dbReference type="InterPro" id="IPR012677">
    <property type="entry name" value="Nucleotide-bd_a/b_plait_sf"/>
</dbReference>
<dbReference type="Gene3D" id="1.25.40.420">
    <property type="match status" value="1"/>
</dbReference>
<dbReference type="EMBL" id="JAEMGP010000005">
    <property type="protein sequence ID" value="KAG5209255.1"/>
    <property type="molecule type" value="Genomic_DNA"/>
</dbReference>
<keyword evidence="10" id="KW-0206">Cytoskeleton</keyword>
<dbReference type="PANTHER" id="PTHR24412:SF179">
    <property type="entry name" value="KELCH-LIKE PROTEIN 3"/>
    <property type="match status" value="1"/>
</dbReference>
<dbReference type="SUPFAM" id="SSF54695">
    <property type="entry name" value="POZ domain"/>
    <property type="match status" value="1"/>
</dbReference>
<dbReference type="InterPro" id="IPR011705">
    <property type="entry name" value="BACK"/>
</dbReference>
<dbReference type="SMART" id="SM00612">
    <property type="entry name" value="Kelch"/>
    <property type="match status" value="6"/>
</dbReference>
<comment type="similarity">
    <text evidence="12">Belongs to the KLHL3 family.</text>
</comment>
<evidence type="ECO:0000256" key="8">
    <source>
        <dbReference type="ARBA" id="ARBA00022884"/>
    </source>
</evidence>
<evidence type="ECO:0000256" key="4">
    <source>
        <dbReference type="ARBA" id="ARBA00022441"/>
    </source>
</evidence>
<dbReference type="Pfam" id="PF07707">
    <property type="entry name" value="BACK"/>
    <property type="match status" value="1"/>
</dbReference>
<dbReference type="InterPro" id="IPR006652">
    <property type="entry name" value="Kelch_1"/>
</dbReference>
<keyword evidence="9" id="KW-0009">Actin-binding</keyword>
<dbReference type="GO" id="GO:0050801">
    <property type="term" value="P:monoatomic ion homeostasis"/>
    <property type="evidence" value="ECO:0007669"/>
    <property type="project" value="TreeGrafter"/>
</dbReference>
<dbReference type="Gene3D" id="3.30.710.10">
    <property type="entry name" value="Potassium Channel Kv1.1, Chain A"/>
    <property type="match status" value="1"/>
</dbReference>
<protein>
    <recommendedName>
        <fullName evidence="11">Kelch-like protein 3</fullName>
    </recommendedName>
</protein>
<evidence type="ECO:0000256" key="5">
    <source>
        <dbReference type="ARBA" id="ARBA00022490"/>
    </source>
</evidence>
<comment type="pathway">
    <text evidence="3">Protein modification; protein ubiquitination.</text>
</comment>
<dbReference type="SMART" id="SM00360">
    <property type="entry name" value="RRM"/>
    <property type="match status" value="2"/>
</dbReference>
<evidence type="ECO:0000256" key="3">
    <source>
        <dbReference type="ARBA" id="ARBA00004906"/>
    </source>
</evidence>
<comment type="caution">
    <text evidence="17">The sequence shown here is derived from an EMBL/GenBank/DDBJ whole genome shotgun (WGS) entry which is preliminary data.</text>
</comment>
<dbReference type="InterPro" id="IPR030578">
    <property type="entry name" value="KLHL3_BACK"/>
</dbReference>
<evidence type="ECO:0000256" key="1">
    <source>
        <dbReference type="ARBA" id="ARBA00004245"/>
    </source>
</evidence>
<dbReference type="GO" id="GO:0005856">
    <property type="term" value="C:cytoskeleton"/>
    <property type="evidence" value="ECO:0007669"/>
    <property type="project" value="UniProtKB-SubCell"/>
</dbReference>
<comment type="subcellular location">
    <subcellularLocation>
        <location evidence="1">Cytoplasm</location>
        <location evidence="1">Cytoskeleton</location>
    </subcellularLocation>
    <subcellularLocation>
        <location evidence="2">Cytoplasm</location>
        <location evidence="2">Cytosol</location>
    </subcellularLocation>
</comment>
<dbReference type="SUPFAM" id="SSF54928">
    <property type="entry name" value="RNA-binding domain, RBD"/>
    <property type="match status" value="1"/>
</dbReference>
<evidence type="ECO:0000313" key="17">
    <source>
        <dbReference type="EMBL" id="KAG5209255.1"/>
    </source>
</evidence>
<dbReference type="FunFam" id="3.30.710.10:FF:000001">
    <property type="entry name" value="Kelch-like family member 20"/>
    <property type="match status" value="1"/>
</dbReference>
<sequence>MENSQLCKLFIGGLNVQTSESGLRGHFEAFGTLTDCVVVVNPQTKRSRCFGFVTYSNVEEADAAMAASPHAVDGNTVELKRAVSREDSARPGAHAKVKKLFVGGLKGDVAEGDLIEHFSQFGTVEKAEIIADKQSGKKRGFGFVYFQNHDAADKAAVVKFHPIQGHRVERSVTFSSTPACPASCQELPDSVSPMQEARSLFILFPLCPHLTSYLVNFCYSLRFLFFLSFHIKLSSQPLIQTGDDEKNQRTVTVNPAHMGKAFKVMNELRSKQLLCDVMIVAEDVEIEAHRVVLAACSPYFCAMFTGDMSESKAKKIEIKDVDGQTLSKLIDYIYTAEIEVTEENVQVLLPAASLLQLMDVRQNCCDFLQSQLHPTNCLGIRAFADVHTCTDLLQQANAYAEQHFPEVMLGEEFLSLSLDQVCSLISSDKLTVSSEEKVFEAVISWINYEKETRLEHMAKLMEHVRLPLLPRDYLVQTVEEEALIKNNNTCKDFLIEAMKYHLLPLDQRLLIKNPRTKPRTPVSLPKVMIVVGGQAPKAIRSVECYDFEEDRWDQIAELPSRRCRAGVVFMAGHVYAVGGFNGSLRVRTVDVYDGVKDQWTSIASMQERRSTLGAAVLNDLLYAVGGFDGSTGLASVEAYSYKTNEWFFVAPMNTRRSSVGVGVVEGKLYAVGGYDGASRQCLSTVEQYNPATNEWTYVADMSTRRSGAGVGVLSGQLYATGGHDGPLVRKSVEVYDPGTNTWKQVADMNMCRRNAGVCAVNGLLYVVGGDDGSCNLASVEYYNPVTDKWTLLPTNMSTGRSYADIDMKCVPQQNLTIWVYWAFF</sequence>
<dbReference type="FunFam" id="3.30.70.330:FF:000040">
    <property type="entry name" value="Heterogeneous nuclear ribonucleoprotein A2/B1"/>
    <property type="match status" value="1"/>
</dbReference>
<evidence type="ECO:0000259" key="15">
    <source>
        <dbReference type="PROSITE" id="PS50097"/>
    </source>
</evidence>
<organism evidence="17 18">
    <name type="scientific">Ovis aries</name>
    <name type="common">Sheep</name>
    <dbReference type="NCBI Taxonomy" id="9940"/>
    <lineage>
        <taxon>Eukaryota</taxon>
        <taxon>Metazoa</taxon>
        <taxon>Chordata</taxon>
        <taxon>Craniata</taxon>
        <taxon>Vertebrata</taxon>
        <taxon>Euteleostomi</taxon>
        <taxon>Mammalia</taxon>
        <taxon>Eutheria</taxon>
        <taxon>Laurasiatheria</taxon>
        <taxon>Artiodactyla</taxon>
        <taxon>Ruminantia</taxon>
        <taxon>Pecora</taxon>
        <taxon>Bovidae</taxon>
        <taxon>Caprinae</taxon>
        <taxon>Ovis</taxon>
    </lineage>
</organism>
<reference evidence="17 18" key="1">
    <citation type="submission" date="2020-12" db="EMBL/GenBank/DDBJ databases">
        <title>De novo assembly of Tibetan sheep genome.</title>
        <authorList>
            <person name="Li X."/>
        </authorList>
    </citation>
    <scope>NUCLEOTIDE SEQUENCE [LARGE SCALE GENOMIC DNA]</scope>
    <source>
        <tissue evidence="17">Heart</tissue>
    </source>
</reference>
<dbReference type="FunFam" id="1.25.40.420:FF:000001">
    <property type="entry name" value="Kelch-like family member 12"/>
    <property type="match status" value="1"/>
</dbReference>
<dbReference type="Gene3D" id="3.30.70.330">
    <property type="match status" value="2"/>
</dbReference>
<dbReference type="CDD" id="cd12326">
    <property type="entry name" value="RRM1_hnRNPA0"/>
    <property type="match status" value="1"/>
</dbReference>
<keyword evidence="5" id="KW-0963">Cytoplasm</keyword>
<dbReference type="Pfam" id="PF01344">
    <property type="entry name" value="Kelch_1"/>
    <property type="match status" value="6"/>
</dbReference>
<dbReference type="SMART" id="SM00225">
    <property type="entry name" value="BTB"/>
    <property type="match status" value="1"/>
</dbReference>
<dbReference type="GO" id="GO:0005829">
    <property type="term" value="C:cytosol"/>
    <property type="evidence" value="ECO:0007669"/>
    <property type="project" value="UniProtKB-SubCell"/>
</dbReference>
<dbReference type="InterPro" id="IPR000210">
    <property type="entry name" value="BTB/POZ_dom"/>
</dbReference>
<evidence type="ECO:0000256" key="7">
    <source>
        <dbReference type="ARBA" id="ARBA00022786"/>
    </source>
</evidence>
<evidence type="ECO:0000259" key="16">
    <source>
        <dbReference type="PROSITE" id="PS50102"/>
    </source>
</evidence>
<dbReference type="InterPro" id="IPR011333">
    <property type="entry name" value="SKP1/BTB/POZ_sf"/>
</dbReference>
<dbReference type="UniPathway" id="UPA00143"/>
<dbReference type="GO" id="GO:0070294">
    <property type="term" value="P:renal sodium ion absorption"/>
    <property type="evidence" value="ECO:0007669"/>
    <property type="project" value="TreeGrafter"/>
</dbReference>
<dbReference type="SUPFAM" id="SSF117281">
    <property type="entry name" value="Kelch motif"/>
    <property type="match status" value="1"/>
</dbReference>
<evidence type="ECO:0000256" key="12">
    <source>
        <dbReference type="ARBA" id="ARBA00035639"/>
    </source>
</evidence>
<dbReference type="FunFam" id="2.120.10.80:FF:000002">
    <property type="entry name" value="Kelch-like family member 2"/>
    <property type="match status" value="1"/>
</dbReference>
<dbReference type="InterPro" id="IPR015915">
    <property type="entry name" value="Kelch-typ_b-propeller"/>
</dbReference>
<keyword evidence="4" id="KW-0880">Kelch repeat</keyword>
<proteinExistence type="inferred from homology"/>
<evidence type="ECO:0000256" key="6">
    <source>
        <dbReference type="ARBA" id="ARBA00022737"/>
    </source>
</evidence>
<feature type="domain" description="BTB" evidence="15">
    <location>
        <begin position="275"/>
        <end position="342"/>
    </location>
</feature>
<evidence type="ECO:0000256" key="13">
    <source>
        <dbReference type="ARBA" id="ARBA00046412"/>
    </source>
</evidence>
<keyword evidence="6" id="KW-0677">Repeat</keyword>
<dbReference type="InterPro" id="IPR034801">
    <property type="entry name" value="hnRNPA0_RRM1"/>
</dbReference>
<dbReference type="Pfam" id="PF00651">
    <property type="entry name" value="BTB"/>
    <property type="match status" value="1"/>
</dbReference>
<evidence type="ECO:0000256" key="11">
    <source>
        <dbReference type="ARBA" id="ARBA00023889"/>
    </source>
</evidence>
<evidence type="ECO:0000313" key="18">
    <source>
        <dbReference type="Proteomes" id="UP000664991"/>
    </source>
</evidence>
<keyword evidence="7" id="KW-0833">Ubl conjugation pathway</keyword>
<accession>A0A836A649</accession>
<evidence type="ECO:0000256" key="2">
    <source>
        <dbReference type="ARBA" id="ARBA00004514"/>
    </source>
</evidence>
<dbReference type="Pfam" id="PF00076">
    <property type="entry name" value="RRM_1"/>
    <property type="match status" value="2"/>
</dbReference>
<dbReference type="PROSITE" id="PS50097">
    <property type="entry name" value="BTB"/>
    <property type="match status" value="1"/>
</dbReference>
<dbReference type="Gene3D" id="2.120.10.80">
    <property type="entry name" value="Kelch-type beta propeller"/>
    <property type="match status" value="1"/>
</dbReference>
<feature type="domain" description="RRM" evidence="16">
    <location>
        <begin position="7"/>
        <end position="86"/>
    </location>
</feature>
<dbReference type="CDD" id="cd18339">
    <property type="entry name" value="BTB_POZ_KLHL3"/>
    <property type="match status" value="1"/>
</dbReference>
<gene>
    <name evidence="17" type="ORF">JEQ12_016820</name>
</gene>
<comment type="subunit">
    <text evidence="13">Homodimer. Component of the BCR(KLHL3) E3 ubiquitin ligase complex, at least composed of CUL3 and KLHL3 and RBX1. Interacts with CLDN8.</text>
</comment>
<dbReference type="AlphaFoldDB" id="A0A836A649"/>
<dbReference type="GO" id="GO:0003779">
    <property type="term" value="F:actin binding"/>
    <property type="evidence" value="ECO:0007669"/>
    <property type="project" value="UniProtKB-KW"/>
</dbReference>
<dbReference type="Proteomes" id="UP000664991">
    <property type="component" value="Unassembled WGS sequence"/>
</dbReference>
<evidence type="ECO:0000256" key="14">
    <source>
        <dbReference type="PROSITE-ProRule" id="PRU00176"/>
    </source>
</evidence>
<dbReference type="GO" id="GO:0070936">
    <property type="term" value="P:protein K48-linked ubiquitination"/>
    <property type="evidence" value="ECO:0007669"/>
    <property type="project" value="TreeGrafter"/>
</dbReference>
<feature type="domain" description="RRM" evidence="16">
    <location>
        <begin position="98"/>
        <end position="179"/>
    </location>
</feature>
<dbReference type="SMART" id="SM00875">
    <property type="entry name" value="BACK"/>
    <property type="match status" value="1"/>
</dbReference>
<dbReference type="InterPro" id="IPR000504">
    <property type="entry name" value="RRM_dom"/>
</dbReference>
<dbReference type="CDD" id="cd18513">
    <property type="entry name" value="BACK_KLHL3"/>
    <property type="match status" value="1"/>
</dbReference>
<dbReference type="InterPro" id="IPR035979">
    <property type="entry name" value="RBD_domain_sf"/>
</dbReference>
<keyword evidence="8 14" id="KW-0694">RNA-binding</keyword>
<dbReference type="PANTHER" id="PTHR24412">
    <property type="entry name" value="KELCH PROTEIN"/>
    <property type="match status" value="1"/>
</dbReference>
<dbReference type="PROSITE" id="PS50102">
    <property type="entry name" value="RRM"/>
    <property type="match status" value="2"/>
</dbReference>
<dbReference type="GO" id="GO:0003723">
    <property type="term" value="F:RNA binding"/>
    <property type="evidence" value="ECO:0007669"/>
    <property type="project" value="UniProtKB-UniRule"/>
</dbReference>
<name>A0A836A649_SHEEP</name>
<evidence type="ECO:0000256" key="10">
    <source>
        <dbReference type="ARBA" id="ARBA00023212"/>
    </source>
</evidence>